<evidence type="ECO:0000313" key="3">
    <source>
        <dbReference type="Proteomes" id="UP001239994"/>
    </source>
</evidence>
<comment type="caution">
    <text evidence="2">The sequence shown here is derived from an EMBL/GenBank/DDBJ whole genome shotgun (WGS) entry which is preliminary data.</text>
</comment>
<dbReference type="Proteomes" id="UP001239994">
    <property type="component" value="Unassembled WGS sequence"/>
</dbReference>
<evidence type="ECO:0000313" key="2">
    <source>
        <dbReference type="EMBL" id="KAK1803906.1"/>
    </source>
</evidence>
<dbReference type="EMBL" id="JAROKS010000004">
    <property type="protein sequence ID" value="KAK1803906.1"/>
    <property type="molecule type" value="Genomic_DNA"/>
</dbReference>
<proteinExistence type="predicted"/>
<feature type="region of interest" description="Disordered" evidence="1">
    <location>
        <begin position="65"/>
        <end position="114"/>
    </location>
</feature>
<gene>
    <name evidence="2" type="ORF">P4O66_003848</name>
</gene>
<name>A0AAD8ZSM5_9TELE</name>
<keyword evidence="3" id="KW-1185">Reference proteome</keyword>
<feature type="compositionally biased region" description="Acidic residues" evidence="1">
    <location>
        <begin position="77"/>
        <end position="87"/>
    </location>
</feature>
<dbReference type="PANTHER" id="PTHR46114">
    <property type="entry name" value="APPLE DOMAIN-CONTAINING PROTEIN"/>
    <property type="match status" value="1"/>
</dbReference>
<protein>
    <submittedName>
        <fullName evidence="2">Uncharacterized protein</fullName>
    </submittedName>
</protein>
<reference evidence="2" key="1">
    <citation type="submission" date="2023-03" db="EMBL/GenBank/DDBJ databases">
        <title>Electrophorus voltai genome.</title>
        <authorList>
            <person name="Bian C."/>
        </authorList>
    </citation>
    <scope>NUCLEOTIDE SEQUENCE</scope>
    <source>
        <strain evidence="2">CB-2022</strain>
        <tissue evidence="2">Muscle</tissue>
    </source>
</reference>
<sequence length="278" mass="31835">MNGKRKSMPFAISMVWREPSNHITGCYFCMVPPVSGGITKKKKWTIAYPNIPSAICCSAWQRTVPKPPTEVSNDPSHDDDDDGDEMTLEFPGPSTSDDHQETNPDFSQGASSAPHRITQEELNNLVRDLELSKSKSLGKFLGSRLQQWNLLQENVRVILYRKRHLQLEPFFRKVDKLVFCSDVNSLLNALRIQHDPQGWQLFIDSSKMSLKAVLLHYGNHLPSIPVRHAVDMKETYDNMKQLLECLEYSKYGWHICSDLKVVALLMGLQLEYTKYCCM</sequence>
<accession>A0AAD8ZSM5</accession>
<dbReference type="PANTHER" id="PTHR46114:SF1">
    <property type="entry name" value="ZAD DOMAIN-CONTAINING PROTEIN"/>
    <property type="match status" value="1"/>
</dbReference>
<organism evidence="2 3">
    <name type="scientific">Electrophorus voltai</name>
    <dbReference type="NCBI Taxonomy" id="2609070"/>
    <lineage>
        <taxon>Eukaryota</taxon>
        <taxon>Metazoa</taxon>
        <taxon>Chordata</taxon>
        <taxon>Craniata</taxon>
        <taxon>Vertebrata</taxon>
        <taxon>Euteleostomi</taxon>
        <taxon>Actinopterygii</taxon>
        <taxon>Neopterygii</taxon>
        <taxon>Teleostei</taxon>
        <taxon>Ostariophysi</taxon>
        <taxon>Gymnotiformes</taxon>
        <taxon>Gymnotoidei</taxon>
        <taxon>Gymnotidae</taxon>
        <taxon>Electrophorus</taxon>
    </lineage>
</organism>
<evidence type="ECO:0000256" key="1">
    <source>
        <dbReference type="SAM" id="MobiDB-lite"/>
    </source>
</evidence>
<dbReference type="AlphaFoldDB" id="A0AAD8ZSM5"/>